<dbReference type="AlphaFoldDB" id="A0A0J9RKZ7"/>
<protein>
    <submittedName>
        <fullName evidence="1">Uncharacterized protein</fullName>
    </submittedName>
</protein>
<dbReference type="EMBL" id="CM002911">
    <property type="protein sequence ID" value="KMY96541.1"/>
    <property type="molecule type" value="Genomic_DNA"/>
</dbReference>
<gene>
    <name evidence="1" type="primary">Dsim\GD28549</name>
    <name evidence="1" type="ORF">Dsimw501_GD28549</name>
</gene>
<sequence>MVTYLTINWWRQLTCPRVASVGNCVIVALCVCKCKLLVYCYENVAREGDFS</sequence>
<organism evidence="1 2">
    <name type="scientific">Drosophila simulans</name>
    <name type="common">Fruit fly</name>
    <dbReference type="NCBI Taxonomy" id="7240"/>
    <lineage>
        <taxon>Eukaryota</taxon>
        <taxon>Metazoa</taxon>
        <taxon>Ecdysozoa</taxon>
        <taxon>Arthropoda</taxon>
        <taxon>Hexapoda</taxon>
        <taxon>Insecta</taxon>
        <taxon>Pterygota</taxon>
        <taxon>Neoptera</taxon>
        <taxon>Endopterygota</taxon>
        <taxon>Diptera</taxon>
        <taxon>Brachycera</taxon>
        <taxon>Muscomorpha</taxon>
        <taxon>Ephydroidea</taxon>
        <taxon>Drosophilidae</taxon>
        <taxon>Drosophila</taxon>
        <taxon>Sophophora</taxon>
    </lineage>
</organism>
<dbReference type="KEGG" id="dsi:Dsimw501_GD28549"/>
<name>A0A0J9RKZ7_DROSI</name>
<dbReference type="Proteomes" id="UP000035880">
    <property type="component" value="Chromosome 2R"/>
</dbReference>
<proteinExistence type="predicted"/>
<evidence type="ECO:0000313" key="2">
    <source>
        <dbReference type="Proteomes" id="UP000035880"/>
    </source>
</evidence>
<evidence type="ECO:0000313" key="1">
    <source>
        <dbReference type="EMBL" id="KMY96541.1"/>
    </source>
</evidence>
<reference evidence="1 2" key="1">
    <citation type="journal article" date="2013" name="Genome Res.">
        <title>A second-generation assembly of the Drosophila simulans genome provides new insights into patterns of lineage-specific divergence.</title>
        <authorList>
            <person name="Hu T.T."/>
            <person name="Eisen M.B."/>
            <person name="Thornton K.R."/>
            <person name="Andolfatto P."/>
        </authorList>
    </citation>
    <scope>NUCLEOTIDE SEQUENCE [LARGE SCALE GENOMIC DNA]</scope>
    <source>
        <strain evidence="2">w501</strain>
    </source>
</reference>
<accession>A0A0J9RKZ7</accession>